<evidence type="ECO:0000256" key="3">
    <source>
        <dbReference type="ARBA" id="ARBA00022989"/>
    </source>
</evidence>
<accession>A0A2T3XT37</accession>
<evidence type="ECO:0000259" key="6">
    <source>
        <dbReference type="Pfam" id="PF04357"/>
    </source>
</evidence>
<name>A0A2T3XT37_9BURK</name>
<evidence type="ECO:0000313" key="8">
    <source>
        <dbReference type="Proteomes" id="UP000240638"/>
    </source>
</evidence>
<keyword evidence="2" id="KW-0812">Transmembrane</keyword>
<dbReference type="Pfam" id="PF04357">
    <property type="entry name" value="TamB"/>
    <property type="match status" value="1"/>
</dbReference>
<comment type="caution">
    <text evidence="7">The sequence shown here is derived from an EMBL/GenBank/DDBJ whole genome shotgun (WGS) entry which is preliminary data.</text>
</comment>
<gene>
    <name evidence="7" type="ORF">C9I57_17575</name>
</gene>
<feature type="region of interest" description="Disordered" evidence="5">
    <location>
        <begin position="484"/>
        <end position="507"/>
    </location>
</feature>
<dbReference type="PANTHER" id="PTHR36985">
    <property type="entry name" value="TRANSLOCATION AND ASSEMBLY MODULE SUBUNIT TAMB"/>
    <property type="match status" value="1"/>
</dbReference>
<sequence>MRAALWTAGALVVLVAFAGFALYGALTTERGTRLAWQAAVAVSGGRLSGTLIGGTLATGVQLADVRWRNGATTAAEAPAPAASSASGPAAGATDIRIDHLTGRWALTHSPWRFTLEELSAGTIDAQLAPSGRHAPLRLPTNLRLPLEVQIRSVAVDRLRLRNGASTEEYDRLRLHGRSDGRHHALSLDGIDTPYGAVTAELSLDGVRPFALAGDVGYAGKVDKEAVRASAHLSGTLEALAADVAASGFKLSGQAHVEAEPFAAVPLKRVALSFAHINPQVFSAGAPFADLSIEARLAPVAGSSGASLVVAGPLSIVNAAPGAIDARLLPLIDARADVRFDANTERIDNLRVRLVPGATLTGGGVLHRGKGRLDLHATGLDVNTLTPYVRPTAFDGPIGISLDGGAQSVDFDLTDEHARLGARAKVTLDRTRIALQGVRVSAGAGRVELDGTLARDVREGYDLRAKLSDFDPRLLMASAGTAKARSPAGGAKVPATTTHSAAARSPKKLPKLPEARVTATLAATGALAPAFATKLRFELGDSVYDGFPFTGSGTVQLVGKRLLPSDAALSIAGNDVELHGSFGGRGDRLRFHVAAPRLDRLGFGLAGTIVADGDLTGTLAHPDATLTYDAKDVAFGENRVGAATGRALIRDGANGALEFSTDARDIHTNAGDFTSLSAHASGTRAKHTFDVAGKGTVRGRPVDLTLAASGGLKETPGGPRWDGTVTRLANRGMPSLELQSPLAVTASRELITLGATRLALEGARFDLKSFAYDHGALSSAGSATNLSIGRLLAVREELTGTPSRVRSDLVLAGDWDFSVGRAARGYARIDRVSGDLSVDTGRGGLVPLGITALGARVEASGGTRITATLHAAASRLGKADANASVPLAPDAARGGLLSVSADAPLAGAVTADVPSLKTTGGLIGPSYLLDGHLALALTLAGTAAKPAVSGSLTGDGLSATWVDQGVQLKDGVVRVALSNNLVEFRQVEFHGGKGTLRATGRIGLDRTEPDLTAQILADKLELFAAPDRQLSLSGSATVANGGPEGGMDINGKFTVDRARFDMPERPAPKLSDDVVIVRDNGGRPSGGNATQASSDTTQSMNKPVGRFAPRANIDIDLGSDFRFRGQGADLGLRGMVTLMSAPLKPLRAIGNVRVTEGSTYTTFGRKLAIENGFFTFNGPVANPGINILAMRRNQDVEAGVQVTGTVGAPVAKLVSEPNVPDDEKLSWLLFGHGTDQGNNLGQQSTMTTALALLGSATGKRVAQTVGLDEVSVGRSEVGLTDPQVVMLSKAITERLVLGYEQGLQSASNAFKATVNLSRFWSVSAYGGTFQGLDISFSRRFDGFWSR</sequence>
<comment type="subcellular location">
    <subcellularLocation>
        <location evidence="1">Membrane</location>
        <topology evidence="1">Single-pass membrane protein</topology>
    </subcellularLocation>
</comment>
<feature type="compositionally biased region" description="Polar residues" evidence="5">
    <location>
        <begin position="1086"/>
        <end position="1100"/>
    </location>
</feature>
<dbReference type="Proteomes" id="UP000240638">
    <property type="component" value="Unassembled WGS sequence"/>
</dbReference>
<evidence type="ECO:0000256" key="2">
    <source>
        <dbReference type="ARBA" id="ARBA00022692"/>
    </source>
</evidence>
<evidence type="ECO:0000256" key="5">
    <source>
        <dbReference type="SAM" id="MobiDB-lite"/>
    </source>
</evidence>
<keyword evidence="3" id="KW-1133">Transmembrane helix</keyword>
<dbReference type="PANTHER" id="PTHR36985:SF1">
    <property type="entry name" value="TRANSLOCATION AND ASSEMBLY MODULE SUBUNIT TAMB"/>
    <property type="match status" value="1"/>
</dbReference>
<reference evidence="7 8" key="1">
    <citation type="submission" date="2018-03" db="EMBL/GenBank/DDBJ databases">
        <title>Whole genome analyses suggest that Burkholderia sensu lato contains two further novel genera in the rhizoxinica-symbiotica group Mycetohabitans gen. nov., and Trinickia gen. nov.: implications for the evolution of diazotrophy and nodulation in the Burkholderiaceae.</title>
        <authorList>
            <person name="Estrada De Los Santos P."/>
            <person name="Palmer M."/>
            <person name="Chavez-Ramirez B."/>
            <person name="Steenkamp E.T."/>
            <person name="Hirsch A.M."/>
            <person name="Manyaka P."/>
            <person name="Maluk M."/>
            <person name="Lafos M."/>
            <person name="Crook M."/>
            <person name="Gross E."/>
            <person name="Simon M.F."/>
            <person name="Bueno Dos Reis Junior F."/>
            <person name="Poole P.S."/>
            <person name="Venter S.N."/>
            <person name="James E.K."/>
        </authorList>
    </citation>
    <scope>NUCLEOTIDE SEQUENCE [LARGE SCALE GENOMIC DNA]</scope>
    <source>
        <strain evidence="7 8">JPY-366</strain>
    </source>
</reference>
<evidence type="ECO:0000256" key="4">
    <source>
        <dbReference type="ARBA" id="ARBA00023136"/>
    </source>
</evidence>
<organism evidence="7 8">
    <name type="scientific">Trinickia symbiotica</name>
    <dbReference type="NCBI Taxonomy" id="863227"/>
    <lineage>
        <taxon>Bacteria</taxon>
        <taxon>Pseudomonadati</taxon>
        <taxon>Pseudomonadota</taxon>
        <taxon>Betaproteobacteria</taxon>
        <taxon>Burkholderiales</taxon>
        <taxon>Burkholderiaceae</taxon>
        <taxon>Trinickia</taxon>
    </lineage>
</organism>
<feature type="region of interest" description="Disordered" evidence="5">
    <location>
        <begin position="1078"/>
        <end position="1104"/>
    </location>
</feature>
<evidence type="ECO:0000256" key="1">
    <source>
        <dbReference type="ARBA" id="ARBA00004167"/>
    </source>
</evidence>
<dbReference type="InterPro" id="IPR007452">
    <property type="entry name" value="TamB_C"/>
</dbReference>
<dbReference type="EMBL" id="PYUC01000008">
    <property type="protein sequence ID" value="PTB19664.1"/>
    <property type="molecule type" value="Genomic_DNA"/>
</dbReference>
<evidence type="ECO:0000313" key="7">
    <source>
        <dbReference type="EMBL" id="PTB19664.1"/>
    </source>
</evidence>
<proteinExistence type="predicted"/>
<dbReference type="GO" id="GO:0009306">
    <property type="term" value="P:protein secretion"/>
    <property type="evidence" value="ECO:0007669"/>
    <property type="project" value="InterPro"/>
</dbReference>
<keyword evidence="4" id="KW-0472">Membrane</keyword>
<dbReference type="GO" id="GO:0005886">
    <property type="term" value="C:plasma membrane"/>
    <property type="evidence" value="ECO:0007669"/>
    <property type="project" value="InterPro"/>
</dbReference>
<feature type="domain" description="Translocation and assembly module TamB C-terminal" evidence="6">
    <location>
        <begin position="990"/>
        <end position="1339"/>
    </location>
</feature>
<protein>
    <recommendedName>
        <fullName evidence="6">Translocation and assembly module TamB C-terminal domain-containing protein</fullName>
    </recommendedName>
</protein>